<dbReference type="OrthoDB" id="4800029at2759"/>
<protein>
    <submittedName>
        <fullName evidence="1">Uncharacterized protein</fullName>
    </submittedName>
</protein>
<dbReference type="AlphaFoldDB" id="A0A7J6JG12"/>
<comment type="caution">
    <text evidence="1">The sequence shown here is derived from an EMBL/GenBank/DDBJ whole genome shotgun (WGS) entry which is preliminary data.</text>
</comment>
<accession>A0A7J6JG12</accession>
<evidence type="ECO:0000313" key="2">
    <source>
        <dbReference type="Proteomes" id="UP000011096"/>
    </source>
</evidence>
<proteinExistence type="predicted"/>
<dbReference type="EMBL" id="ANPB02000002">
    <property type="protein sequence ID" value="KAF4489161.1"/>
    <property type="molecule type" value="Genomic_DNA"/>
</dbReference>
<name>A0A7J6JG12_COLFN</name>
<keyword evidence="2" id="KW-1185">Reference proteome</keyword>
<reference evidence="1 2" key="2">
    <citation type="submission" date="2020-04" db="EMBL/GenBank/DDBJ databases">
        <title>Genome sequencing and assembly of multiple isolates from the Colletotrichum gloeosporioides species complex.</title>
        <authorList>
            <person name="Gan P."/>
            <person name="Shirasu K."/>
        </authorList>
    </citation>
    <scope>NUCLEOTIDE SEQUENCE [LARGE SCALE GENOMIC DNA]</scope>
    <source>
        <strain evidence="1 2">Nara gc5</strain>
    </source>
</reference>
<organism evidence="1 2">
    <name type="scientific">Colletotrichum fructicola (strain Nara gc5)</name>
    <name type="common">Anthracnose fungus</name>
    <name type="synonym">Colletotrichum gloeosporioides (strain Nara gc5)</name>
    <dbReference type="NCBI Taxonomy" id="1213859"/>
    <lineage>
        <taxon>Eukaryota</taxon>
        <taxon>Fungi</taxon>
        <taxon>Dikarya</taxon>
        <taxon>Ascomycota</taxon>
        <taxon>Pezizomycotina</taxon>
        <taxon>Sordariomycetes</taxon>
        <taxon>Hypocreomycetidae</taxon>
        <taxon>Glomerellales</taxon>
        <taxon>Glomerellaceae</taxon>
        <taxon>Colletotrichum</taxon>
        <taxon>Colletotrichum gloeosporioides species complex</taxon>
    </lineage>
</organism>
<dbReference type="RefSeq" id="XP_031880977.1">
    <property type="nucleotide sequence ID" value="XM_032022081.1"/>
</dbReference>
<dbReference type="InParanoid" id="A0A7J6JG12"/>
<dbReference type="GeneID" id="43606277"/>
<evidence type="ECO:0000313" key="1">
    <source>
        <dbReference type="EMBL" id="KAF4489161.1"/>
    </source>
</evidence>
<gene>
    <name evidence="1" type="ORF">CGGC5_v004623</name>
</gene>
<reference evidence="1 2" key="1">
    <citation type="submission" date="2012-08" db="EMBL/GenBank/DDBJ databases">
        <authorList>
            <person name="Gan P.H.P."/>
            <person name="Ikeda K."/>
            <person name="Irieda H."/>
            <person name="Narusaka M."/>
            <person name="O'Connell R.J."/>
            <person name="Narusaka Y."/>
            <person name="Takano Y."/>
            <person name="Kubo Y."/>
            <person name="Shirasu K."/>
        </authorList>
    </citation>
    <scope>NUCLEOTIDE SEQUENCE [LARGE SCALE GENOMIC DNA]</scope>
    <source>
        <strain evidence="1 2">Nara gc5</strain>
    </source>
</reference>
<sequence length="127" mass="14857">MRVKRDAEYDDVNDDRPMRKYRKDASGLRVPVVWTEVREPEEPSGESVFRLAWLFVEGWRQKLRKAGDMIEKARWEWEIDGTTTACTHSRASSLTFGVVIADARIHVPEEMNKKKKQRKSVHWALDG</sequence>
<dbReference type="Proteomes" id="UP000011096">
    <property type="component" value="Unassembled WGS sequence"/>
</dbReference>